<gene>
    <name evidence="2" type="ORF">SCF082_LOCUS52881</name>
</gene>
<keyword evidence="3" id="KW-1185">Reference proteome</keyword>
<evidence type="ECO:0000313" key="2">
    <source>
        <dbReference type="EMBL" id="CAK9114146.1"/>
    </source>
</evidence>
<dbReference type="SUPFAM" id="SSF53927">
    <property type="entry name" value="Cytidine deaminase-like"/>
    <property type="match status" value="1"/>
</dbReference>
<sequence>MAPGVSPALLPGNTVWLRTVPCFTVRPGRQAKDSSAAWRRPLLAAAAGATFSGRPRAKLARAARGGDTKAPPEPRARGPRSERDVANDVVFGVVAVDLLFNHDRLDMEVGEAFRRSVYSPAWKRLRYYSDSTAPEARSPAKSWRLQDRTLERQFSLSCYYTEQAVQDLKIARMQDPLMPYMQRTSRGLLEEAGVQSTDDPVSNALIAWMAHSLTVPSGDAEWLRCRGRPWGYAVSKPEVSEWLLPVFVEHDRSSHAERMALLAVGQLVKSAGGKLHPDSPVKGTVSVYASHTPCISCMAVFCQFKQRLPGVKLYVCFDKWGETNRWIDEPKRLPEEEDSAEPDDA</sequence>
<dbReference type="EMBL" id="CAXAMM010044317">
    <property type="protein sequence ID" value="CAK9114146.1"/>
    <property type="molecule type" value="Genomic_DNA"/>
</dbReference>
<reference evidence="2 3" key="1">
    <citation type="submission" date="2024-02" db="EMBL/GenBank/DDBJ databases">
        <authorList>
            <person name="Chen Y."/>
            <person name="Shah S."/>
            <person name="Dougan E. K."/>
            <person name="Thang M."/>
            <person name="Chan C."/>
        </authorList>
    </citation>
    <scope>NUCLEOTIDE SEQUENCE [LARGE SCALE GENOMIC DNA]</scope>
</reference>
<feature type="region of interest" description="Disordered" evidence="1">
    <location>
        <begin position="55"/>
        <end position="83"/>
    </location>
</feature>
<evidence type="ECO:0000313" key="3">
    <source>
        <dbReference type="Proteomes" id="UP001642464"/>
    </source>
</evidence>
<comment type="caution">
    <text evidence="2">The sequence shown here is derived from an EMBL/GenBank/DDBJ whole genome shotgun (WGS) entry which is preliminary data.</text>
</comment>
<evidence type="ECO:0008006" key="4">
    <source>
        <dbReference type="Google" id="ProtNLM"/>
    </source>
</evidence>
<organism evidence="2 3">
    <name type="scientific">Durusdinium trenchii</name>
    <dbReference type="NCBI Taxonomy" id="1381693"/>
    <lineage>
        <taxon>Eukaryota</taxon>
        <taxon>Sar</taxon>
        <taxon>Alveolata</taxon>
        <taxon>Dinophyceae</taxon>
        <taxon>Suessiales</taxon>
        <taxon>Symbiodiniaceae</taxon>
        <taxon>Durusdinium</taxon>
    </lineage>
</organism>
<dbReference type="InterPro" id="IPR016193">
    <property type="entry name" value="Cytidine_deaminase-like"/>
</dbReference>
<proteinExistence type="predicted"/>
<protein>
    <recommendedName>
        <fullName evidence="4">CMP/dCMP-type deaminase domain-containing protein</fullName>
    </recommendedName>
</protein>
<dbReference type="Proteomes" id="UP001642464">
    <property type="component" value="Unassembled WGS sequence"/>
</dbReference>
<name>A0ABP0SP20_9DINO</name>
<accession>A0ABP0SP20</accession>
<evidence type="ECO:0000256" key="1">
    <source>
        <dbReference type="SAM" id="MobiDB-lite"/>
    </source>
</evidence>
<feature type="compositionally biased region" description="Basic and acidic residues" evidence="1">
    <location>
        <begin position="64"/>
        <end position="83"/>
    </location>
</feature>